<feature type="region of interest" description="Disordered" evidence="7">
    <location>
        <begin position="489"/>
        <end position="514"/>
    </location>
</feature>
<dbReference type="RefSeq" id="WP_154797192.1">
    <property type="nucleotide sequence ID" value="NZ_CP052757.1"/>
</dbReference>
<feature type="transmembrane region" description="Helical" evidence="8">
    <location>
        <begin position="291"/>
        <end position="320"/>
    </location>
</feature>
<dbReference type="AlphaFoldDB" id="A0A6M5U9P4"/>
<dbReference type="PANTHER" id="PTHR42770">
    <property type="entry name" value="AMINO ACID TRANSPORTER-RELATED"/>
    <property type="match status" value="1"/>
</dbReference>
<feature type="transmembrane region" description="Helical" evidence="8">
    <location>
        <begin position="215"/>
        <end position="235"/>
    </location>
</feature>
<evidence type="ECO:0000256" key="3">
    <source>
        <dbReference type="ARBA" id="ARBA00022475"/>
    </source>
</evidence>
<dbReference type="Pfam" id="PF13520">
    <property type="entry name" value="AA_permease_2"/>
    <property type="match status" value="1"/>
</dbReference>
<dbReference type="Gene3D" id="1.20.1740.10">
    <property type="entry name" value="Amino acid/polyamine transporter I"/>
    <property type="match status" value="1"/>
</dbReference>
<evidence type="ECO:0000256" key="2">
    <source>
        <dbReference type="ARBA" id="ARBA00022448"/>
    </source>
</evidence>
<evidence type="ECO:0000256" key="7">
    <source>
        <dbReference type="SAM" id="MobiDB-lite"/>
    </source>
</evidence>
<feature type="transmembrane region" description="Helical" evidence="8">
    <location>
        <begin position="247"/>
        <end position="271"/>
    </location>
</feature>
<feature type="transmembrane region" description="Helical" evidence="8">
    <location>
        <begin position="451"/>
        <end position="472"/>
    </location>
</feature>
<dbReference type="GO" id="GO:0022857">
    <property type="term" value="F:transmembrane transporter activity"/>
    <property type="evidence" value="ECO:0007669"/>
    <property type="project" value="InterPro"/>
</dbReference>
<evidence type="ECO:0000313" key="10">
    <source>
        <dbReference type="Proteomes" id="UP000451354"/>
    </source>
</evidence>
<feature type="transmembrane region" description="Helical" evidence="8">
    <location>
        <begin position="139"/>
        <end position="157"/>
    </location>
</feature>
<dbReference type="GO" id="GO:0005886">
    <property type="term" value="C:plasma membrane"/>
    <property type="evidence" value="ECO:0007669"/>
    <property type="project" value="UniProtKB-SubCell"/>
</dbReference>
<keyword evidence="2" id="KW-0813">Transport</keyword>
<protein>
    <submittedName>
        <fullName evidence="9">Amino acid permease</fullName>
    </submittedName>
</protein>
<evidence type="ECO:0000313" key="9">
    <source>
        <dbReference type="EMBL" id="QJW34960.1"/>
    </source>
</evidence>
<evidence type="ECO:0000256" key="4">
    <source>
        <dbReference type="ARBA" id="ARBA00022692"/>
    </source>
</evidence>
<sequence>MSRQDTRQGPRRSAVRPAAAITVTSLVMLNVAAVVSLRGLPAEAEYGLSSAFYYLLAALFFLAPVAIVAAELASAWPAEGGMFRWVGEAFGSRWGFLAIAMVFIEGCIWFPTVLTFAAVTLAYTGPDAGLDQQVADDRVFVLAIVLVVFWLATLISLRGASAFARTARWGGIVGTLVPAALLIGLGAAYLLGGEPSSTPLTWGAFVPDLSQLDNIVLAAGIFLFYAGIEVNAVHVGSIRNPERTYPVAILVAALVAVVVLTLGTLTVAVVVPQDDISLTTSLLQAFDHLLAWAGISWAGPVVAAMLAVGVLAGVTTWVAGPATGLHAVARAGFLPRWFHRTNRHGMATNILLVQALVVTVLSVMFVVMPSVQSAYQLLSQLTVILYLVAYLLMFAAVVALRRSQPGRPRPYRVPGGRAGVWVVGGVGFVASLLALVTSFAPPGQVAVGSPVTYVVLLVVLSVLFVALPLLVYRARTPGWRDAESSFEPFTWQTSGSTDDPRQRPGAPDHAPHGP</sequence>
<organism evidence="9 10">
    <name type="scientific">Cellulosimicrobium protaetiae</name>
    <dbReference type="NCBI Taxonomy" id="2587808"/>
    <lineage>
        <taxon>Bacteria</taxon>
        <taxon>Bacillati</taxon>
        <taxon>Actinomycetota</taxon>
        <taxon>Actinomycetes</taxon>
        <taxon>Micrococcales</taxon>
        <taxon>Promicromonosporaceae</taxon>
        <taxon>Cellulosimicrobium</taxon>
    </lineage>
</organism>
<dbReference type="EMBL" id="CP052757">
    <property type="protein sequence ID" value="QJW34960.1"/>
    <property type="molecule type" value="Genomic_DNA"/>
</dbReference>
<evidence type="ECO:0000256" key="6">
    <source>
        <dbReference type="ARBA" id="ARBA00023136"/>
    </source>
</evidence>
<keyword evidence="3" id="KW-1003">Cell membrane</keyword>
<keyword evidence="5 8" id="KW-1133">Transmembrane helix</keyword>
<dbReference type="NCBIfam" id="TIGR03813">
    <property type="entry name" value="put_Glu_GABA_T"/>
    <property type="match status" value="1"/>
</dbReference>
<feature type="transmembrane region" description="Helical" evidence="8">
    <location>
        <begin position="350"/>
        <end position="371"/>
    </location>
</feature>
<evidence type="ECO:0000256" key="8">
    <source>
        <dbReference type="SAM" id="Phobius"/>
    </source>
</evidence>
<keyword evidence="4 8" id="KW-0812">Transmembrane</keyword>
<feature type="transmembrane region" description="Helical" evidence="8">
    <location>
        <begin position="420"/>
        <end position="439"/>
    </location>
</feature>
<feature type="transmembrane region" description="Helical" evidence="8">
    <location>
        <begin position="169"/>
        <end position="191"/>
    </location>
</feature>
<feature type="transmembrane region" description="Helical" evidence="8">
    <location>
        <begin position="94"/>
        <end position="119"/>
    </location>
</feature>
<comment type="subcellular location">
    <subcellularLocation>
        <location evidence="1">Cell membrane</location>
        <topology evidence="1">Multi-pass membrane protein</topology>
    </subcellularLocation>
</comment>
<keyword evidence="6 8" id="KW-0472">Membrane</keyword>
<proteinExistence type="predicted"/>
<accession>A0A6M5U9P4</accession>
<dbReference type="PANTHER" id="PTHR42770:SF15">
    <property type="entry name" value="GLUTAMATE_GAMMA-AMINOBUTYRATE ANTIPORTER-RELATED"/>
    <property type="match status" value="1"/>
</dbReference>
<feature type="transmembrane region" description="Helical" evidence="8">
    <location>
        <begin position="20"/>
        <end position="40"/>
    </location>
</feature>
<dbReference type="KEGG" id="cprt:FIC82_000830"/>
<reference evidence="9 10" key="1">
    <citation type="journal article" date="2022" name="Int. J. Syst. Evol. Microbiol.">
        <title>Cellulosimicrobium protaetiae sp. nov., isolated from the gut of the larva of Protaetia brevitarsis seulensis.</title>
        <authorList>
            <person name="Le Han H."/>
            <person name="Nguyen T.T.H."/>
            <person name="Li Z."/>
            <person name="Shin N.R."/>
            <person name="Kim S.G."/>
        </authorList>
    </citation>
    <scope>NUCLEOTIDE SEQUENCE [LARGE SCALE GENOMIC DNA]</scope>
    <source>
        <strain evidence="9 10">BI34</strain>
    </source>
</reference>
<dbReference type="PIRSF" id="PIRSF006060">
    <property type="entry name" value="AA_transporter"/>
    <property type="match status" value="1"/>
</dbReference>
<dbReference type="InterPro" id="IPR050367">
    <property type="entry name" value="APC_superfamily"/>
</dbReference>
<name>A0A6M5U9P4_9MICO</name>
<dbReference type="InterPro" id="IPR002293">
    <property type="entry name" value="AA/rel_permease1"/>
</dbReference>
<gene>
    <name evidence="9" type="ORF">FIC82_000830</name>
</gene>
<dbReference type="InterPro" id="IPR022520">
    <property type="entry name" value="Glu/GABA_antiporter_put"/>
</dbReference>
<dbReference type="Proteomes" id="UP000451354">
    <property type="component" value="Chromosome"/>
</dbReference>
<keyword evidence="10" id="KW-1185">Reference proteome</keyword>
<evidence type="ECO:0000256" key="1">
    <source>
        <dbReference type="ARBA" id="ARBA00004651"/>
    </source>
</evidence>
<evidence type="ECO:0000256" key="5">
    <source>
        <dbReference type="ARBA" id="ARBA00022989"/>
    </source>
</evidence>
<feature type="transmembrane region" description="Helical" evidence="8">
    <location>
        <begin position="377"/>
        <end position="400"/>
    </location>
</feature>
<feature type="transmembrane region" description="Helical" evidence="8">
    <location>
        <begin position="52"/>
        <end position="73"/>
    </location>
</feature>
<dbReference type="OrthoDB" id="3170677at2"/>